<dbReference type="AlphaFoldDB" id="A0ABC8AS56"/>
<evidence type="ECO:0000313" key="2">
    <source>
        <dbReference type="Proteomes" id="UP000180166"/>
    </source>
</evidence>
<dbReference type="EC" id="1.6.5.5" evidence="1"/>
<reference evidence="1 2" key="1">
    <citation type="submission" date="2016-10" db="EMBL/GenBank/DDBJ databases">
        <title>Genome sequence of Nocardia seriolae strain EM150506, isolated from Anguila japonica.</title>
        <authorList>
            <person name="Han H.-J."/>
        </authorList>
    </citation>
    <scope>NUCLEOTIDE SEQUENCE [LARGE SCALE GENOMIC DNA]</scope>
    <source>
        <strain evidence="1 2">EM150506</strain>
    </source>
</reference>
<dbReference type="EMBL" id="CP017839">
    <property type="protein sequence ID" value="APA97006.1"/>
    <property type="molecule type" value="Genomic_DNA"/>
</dbReference>
<dbReference type="InterPro" id="IPR011032">
    <property type="entry name" value="GroES-like_sf"/>
</dbReference>
<dbReference type="KEGG" id="nsr:NS506_02947"/>
<name>A0ABC8AS56_9NOCA</name>
<accession>A0ABC8AS56</accession>
<proteinExistence type="predicted"/>
<dbReference type="Gene3D" id="3.90.180.10">
    <property type="entry name" value="Medium-chain alcohol dehydrogenases, catalytic domain"/>
    <property type="match status" value="1"/>
</dbReference>
<evidence type="ECO:0000313" key="1">
    <source>
        <dbReference type="EMBL" id="APA97006.1"/>
    </source>
</evidence>
<dbReference type="GO" id="GO:0003960">
    <property type="term" value="F:quinone reductase (NADPH) activity"/>
    <property type="evidence" value="ECO:0007669"/>
    <property type="project" value="UniProtKB-EC"/>
</dbReference>
<sequence length="49" mass="5026">MRVVQAKEFGGPEVLGVTEVPDPVAGSGEVVVRVAAADVVFLDTTLRSG</sequence>
<dbReference type="SUPFAM" id="SSF50129">
    <property type="entry name" value="GroES-like"/>
    <property type="match status" value="1"/>
</dbReference>
<dbReference type="Proteomes" id="UP000180166">
    <property type="component" value="Chromosome"/>
</dbReference>
<dbReference type="RefSeq" id="WP_228102692.1">
    <property type="nucleotide sequence ID" value="NZ_AP017900.1"/>
</dbReference>
<protein>
    <submittedName>
        <fullName evidence="1">NADPH:quinone reductase</fullName>
        <ecNumber evidence="1">1.6.5.5</ecNumber>
    </submittedName>
</protein>
<organism evidence="1 2">
    <name type="scientific">Nocardia seriolae</name>
    <dbReference type="NCBI Taxonomy" id="37332"/>
    <lineage>
        <taxon>Bacteria</taxon>
        <taxon>Bacillati</taxon>
        <taxon>Actinomycetota</taxon>
        <taxon>Actinomycetes</taxon>
        <taxon>Mycobacteriales</taxon>
        <taxon>Nocardiaceae</taxon>
        <taxon>Nocardia</taxon>
    </lineage>
</organism>
<dbReference type="GeneID" id="93369394"/>
<keyword evidence="1" id="KW-0560">Oxidoreductase</keyword>
<gene>
    <name evidence="1" type="ORF">NS506_02947</name>
</gene>